<proteinExistence type="predicted"/>
<dbReference type="Gene3D" id="1.20.1610.10">
    <property type="entry name" value="alpha-1,2-mannosidases domains"/>
    <property type="match status" value="1"/>
</dbReference>
<dbReference type="GO" id="GO:0000224">
    <property type="term" value="F:peptide-N4-(N-acetyl-beta-glucosaminyl)asparagine amidase activity"/>
    <property type="evidence" value="ECO:0007669"/>
    <property type="project" value="TreeGrafter"/>
</dbReference>
<reference evidence="2" key="1">
    <citation type="submission" date="2019-08" db="EMBL/GenBank/DDBJ databases">
        <authorList>
            <person name="Kucharzyk K."/>
            <person name="Murdoch R.W."/>
            <person name="Higgins S."/>
            <person name="Loffler F."/>
        </authorList>
    </citation>
    <scope>NUCLEOTIDE SEQUENCE</scope>
</reference>
<dbReference type="FunFam" id="3.30.2080.10:FF:000001">
    <property type="entry name" value="Alpha-1,2-mannosidase subfamily"/>
    <property type="match status" value="1"/>
</dbReference>
<dbReference type="AlphaFoldDB" id="A0A645A002"/>
<sequence length="577" mass="65245">MIGYHSVPVIVDAYVKGIKEFDTTAALEAMISSSNRKEYGIDLLEKYGGLPAEKEHESVSKTLEYAYDDWCIARFAELLGRTDVSDRYIKRAQFYKNVFDPQSGFMRPKLNGRWLTPFNPTEVNFHFIEANSWQYSFYVPQDVQTHISMLGGDEKYTSKLDEQFNASNKTTGRTQVDITGLIGQYAHGNEPSHHAAYLYNFAGKPWKTQETVRKIMKTLYSNAPDGLCGNDDCGQMSAWYVLSAAGFYPVTPGTTDYILGSPIFRKVIFHLENGKSFSIVAQNCDEKNLYIHSATINGAPYSKSYITHNQIIEGSTLNLEMKNIPSANFGVSISNRPLTKIDQNKEIVMNPWIEYNNHMFKDSTKVEIKATGASKILIKTEDGEQIYSGPFTIKDDYNFAAIAIGRDGSRSYPVECNLKKIKTTGKIKLYSQYNRQYSAGGDEGLIDGIRGEGNFRLGGWQGYQNCDFEADIDLGKQTMIKRVGAGFLRDVRSWIWFPVSIEIYTSNNGLDFELSGKIENTIDPKDYEISVKDFVIEKLNKECRYIKIKAKNFGTIPSWHEGAGGEGFIFIDEIFFE</sequence>
<accession>A0A645A002</accession>
<dbReference type="PANTHER" id="PTHR12143">
    <property type="entry name" value="PEPTIDE N-GLYCANASE PNGASE -RELATED"/>
    <property type="match status" value="1"/>
</dbReference>
<protein>
    <recommendedName>
        <fullName evidence="1">Glycosyl hydrolase family 92 domain-containing protein</fullName>
    </recommendedName>
</protein>
<dbReference type="SUPFAM" id="SSF48208">
    <property type="entry name" value="Six-hairpin glycosidases"/>
    <property type="match status" value="1"/>
</dbReference>
<dbReference type="InterPro" id="IPR008928">
    <property type="entry name" value="6-hairpin_glycosidase_sf"/>
</dbReference>
<dbReference type="PANTHER" id="PTHR12143:SF39">
    <property type="entry name" value="SECRETED PROTEIN"/>
    <property type="match status" value="1"/>
</dbReference>
<dbReference type="EMBL" id="VSSQ01011246">
    <property type="protein sequence ID" value="MPM46367.1"/>
    <property type="molecule type" value="Genomic_DNA"/>
</dbReference>
<dbReference type="Gene3D" id="1.20.1050.60">
    <property type="entry name" value="alpha-1,2-mannosidase"/>
    <property type="match status" value="1"/>
</dbReference>
<organism evidence="2">
    <name type="scientific">bioreactor metagenome</name>
    <dbReference type="NCBI Taxonomy" id="1076179"/>
    <lineage>
        <taxon>unclassified sequences</taxon>
        <taxon>metagenomes</taxon>
        <taxon>ecological metagenomes</taxon>
    </lineage>
</organism>
<feature type="domain" description="Glycosyl hydrolase family 92" evidence="1">
    <location>
        <begin position="1"/>
        <end position="322"/>
    </location>
</feature>
<dbReference type="Gene3D" id="3.30.2080.10">
    <property type="entry name" value="GH92 mannosidase domain"/>
    <property type="match status" value="1"/>
</dbReference>
<dbReference type="InterPro" id="IPR050883">
    <property type="entry name" value="PNGase"/>
</dbReference>
<comment type="caution">
    <text evidence="2">The sequence shown here is derived from an EMBL/GenBank/DDBJ whole genome shotgun (WGS) entry which is preliminary data.</text>
</comment>
<dbReference type="GO" id="GO:0005829">
    <property type="term" value="C:cytosol"/>
    <property type="evidence" value="ECO:0007669"/>
    <property type="project" value="TreeGrafter"/>
</dbReference>
<gene>
    <name evidence="2" type="ORF">SDC9_93066</name>
</gene>
<dbReference type="InterPro" id="IPR005887">
    <property type="entry name" value="GH92_a_mannosidase_put"/>
</dbReference>
<evidence type="ECO:0000313" key="2">
    <source>
        <dbReference type="EMBL" id="MPM46367.1"/>
    </source>
</evidence>
<dbReference type="NCBIfam" id="TIGR01180">
    <property type="entry name" value="aman2_put"/>
    <property type="match status" value="1"/>
</dbReference>
<dbReference type="Pfam" id="PF07971">
    <property type="entry name" value="Glyco_hydro_92"/>
    <property type="match status" value="1"/>
</dbReference>
<evidence type="ECO:0000259" key="1">
    <source>
        <dbReference type="Pfam" id="PF07971"/>
    </source>
</evidence>
<dbReference type="GO" id="GO:0005975">
    <property type="term" value="P:carbohydrate metabolic process"/>
    <property type="evidence" value="ECO:0007669"/>
    <property type="project" value="InterPro"/>
</dbReference>
<dbReference type="GO" id="GO:0006516">
    <property type="term" value="P:glycoprotein catabolic process"/>
    <property type="evidence" value="ECO:0007669"/>
    <property type="project" value="TreeGrafter"/>
</dbReference>
<dbReference type="InterPro" id="IPR012939">
    <property type="entry name" value="Glyco_hydro_92"/>
</dbReference>
<dbReference type="Gene3D" id="2.60.120.260">
    <property type="entry name" value="Galactose-binding domain-like"/>
    <property type="match status" value="1"/>
</dbReference>
<name>A0A645A002_9ZZZZ</name>